<name>A0A9P4S358_9PEZI</name>
<evidence type="ECO:0000313" key="1">
    <source>
        <dbReference type="EMBL" id="KAF2835388.1"/>
    </source>
</evidence>
<proteinExistence type="predicted"/>
<dbReference type="OrthoDB" id="2156052at2759"/>
<dbReference type="Proteomes" id="UP000799429">
    <property type="component" value="Unassembled WGS sequence"/>
</dbReference>
<gene>
    <name evidence="1" type="ORF">M501DRAFT_1034545</name>
</gene>
<protein>
    <submittedName>
        <fullName evidence="1">Uncharacterized protein</fullName>
    </submittedName>
</protein>
<reference evidence="1" key="1">
    <citation type="journal article" date="2020" name="Stud. Mycol.">
        <title>101 Dothideomycetes genomes: a test case for predicting lifestyles and emergence of pathogens.</title>
        <authorList>
            <person name="Haridas S."/>
            <person name="Albert R."/>
            <person name="Binder M."/>
            <person name="Bloem J."/>
            <person name="Labutti K."/>
            <person name="Salamov A."/>
            <person name="Andreopoulos B."/>
            <person name="Baker S."/>
            <person name="Barry K."/>
            <person name="Bills G."/>
            <person name="Bluhm B."/>
            <person name="Cannon C."/>
            <person name="Castanera R."/>
            <person name="Culley D."/>
            <person name="Daum C."/>
            <person name="Ezra D."/>
            <person name="Gonzalez J."/>
            <person name="Henrissat B."/>
            <person name="Kuo A."/>
            <person name="Liang C."/>
            <person name="Lipzen A."/>
            <person name="Lutzoni F."/>
            <person name="Magnuson J."/>
            <person name="Mondo S."/>
            <person name="Nolan M."/>
            <person name="Ohm R."/>
            <person name="Pangilinan J."/>
            <person name="Park H.-J."/>
            <person name="Ramirez L."/>
            <person name="Alfaro M."/>
            <person name="Sun H."/>
            <person name="Tritt A."/>
            <person name="Yoshinaga Y."/>
            <person name="Zwiers L.-H."/>
            <person name="Turgeon B."/>
            <person name="Goodwin S."/>
            <person name="Spatafora J."/>
            <person name="Crous P."/>
            <person name="Grigoriev I."/>
        </authorList>
    </citation>
    <scope>NUCLEOTIDE SEQUENCE</scope>
    <source>
        <strain evidence="1">CBS 101060</strain>
    </source>
</reference>
<comment type="caution">
    <text evidence="1">The sequence shown here is derived from an EMBL/GenBank/DDBJ whole genome shotgun (WGS) entry which is preliminary data.</text>
</comment>
<organism evidence="1 2">
    <name type="scientific">Patellaria atrata CBS 101060</name>
    <dbReference type="NCBI Taxonomy" id="1346257"/>
    <lineage>
        <taxon>Eukaryota</taxon>
        <taxon>Fungi</taxon>
        <taxon>Dikarya</taxon>
        <taxon>Ascomycota</taxon>
        <taxon>Pezizomycotina</taxon>
        <taxon>Dothideomycetes</taxon>
        <taxon>Dothideomycetes incertae sedis</taxon>
        <taxon>Patellariales</taxon>
        <taxon>Patellariaceae</taxon>
        <taxon>Patellaria</taxon>
    </lineage>
</organism>
<sequence length="143" mass="16706">MAELAELQEKIRRLEARLQRKREKTRKTTLYQFVDICHTFLHLGLRVLEIGNSIPGMPSNVKGIPSHDKQKVVWNAALESDSVQKRRFTDRHIIEETGRRISELTMSSGLDLHNFLQNAVMYNVQQIIEEFHSEDDLRNKLLP</sequence>
<keyword evidence="2" id="KW-1185">Reference proteome</keyword>
<evidence type="ECO:0000313" key="2">
    <source>
        <dbReference type="Proteomes" id="UP000799429"/>
    </source>
</evidence>
<accession>A0A9P4S358</accession>
<dbReference type="AlphaFoldDB" id="A0A9P4S358"/>
<dbReference type="EMBL" id="MU006109">
    <property type="protein sequence ID" value="KAF2835388.1"/>
    <property type="molecule type" value="Genomic_DNA"/>
</dbReference>